<organism evidence="2 3">
    <name type="scientific">Mycena sanguinolenta</name>
    <dbReference type="NCBI Taxonomy" id="230812"/>
    <lineage>
        <taxon>Eukaryota</taxon>
        <taxon>Fungi</taxon>
        <taxon>Dikarya</taxon>
        <taxon>Basidiomycota</taxon>
        <taxon>Agaricomycotina</taxon>
        <taxon>Agaricomycetes</taxon>
        <taxon>Agaricomycetidae</taxon>
        <taxon>Agaricales</taxon>
        <taxon>Marasmiineae</taxon>
        <taxon>Mycenaceae</taxon>
        <taxon>Mycena</taxon>
    </lineage>
</organism>
<proteinExistence type="predicted"/>
<dbReference type="Proteomes" id="UP000623467">
    <property type="component" value="Unassembled WGS sequence"/>
</dbReference>
<dbReference type="Gene3D" id="3.80.10.10">
    <property type="entry name" value="Ribonuclease Inhibitor"/>
    <property type="match status" value="1"/>
</dbReference>
<protein>
    <submittedName>
        <fullName evidence="2">Uncharacterized protein</fullName>
    </submittedName>
</protein>
<dbReference type="OrthoDB" id="3012608at2759"/>
<evidence type="ECO:0000313" key="2">
    <source>
        <dbReference type="EMBL" id="KAF7367512.1"/>
    </source>
</evidence>
<gene>
    <name evidence="2" type="ORF">MSAN_00814200</name>
</gene>
<evidence type="ECO:0000256" key="1">
    <source>
        <dbReference type="SAM" id="MobiDB-lite"/>
    </source>
</evidence>
<feature type="region of interest" description="Disordered" evidence="1">
    <location>
        <begin position="1"/>
        <end position="20"/>
    </location>
</feature>
<reference evidence="2" key="1">
    <citation type="submission" date="2020-05" db="EMBL/GenBank/DDBJ databases">
        <title>Mycena genomes resolve the evolution of fungal bioluminescence.</title>
        <authorList>
            <person name="Tsai I.J."/>
        </authorList>
    </citation>
    <scope>NUCLEOTIDE SEQUENCE</scope>
    <source>
        <strain evidence="2">160909Yilan</strain>
    </source>
</reference>
<dbReference type="EMBL" id="JACAZH010000005">
    <property type="protein sequence ID" value="KAF7367512.1"/>
    <property type="molecule type" value="Genomic_DNA"/>
</dbReference>
<name>A0A8H7DC74_9AGAR</name>
<accession>A0A8H7DC74</accession>
<comment type="caution">
    <text evidence="2">The sequence shown here is derived from an EMBL/GenBank/DDBJ whole genome shotgun (WGS) entry which is preliminary data.</text>
</comment>
<keyword evidence="3" id="KW-1185">Reference proteome</keyword>
<evidence type="ECO:0000313" key="3">
    <source>
        <dbReference type="Proteomes" id="UP000623467"/>
    </source>
</evidence>
<sequence length="691" mass="78229">MASRSKKLNPDGVQPAGKSGISLPEEILSEILSVALAVPDEVFSDNGPDPSPFATLEEPSSSFLLVCKAWFRCGCRQLYKVIVLRSTAQAKALAQVLSNTAELGQYVEKLRVEGGYGASMRTILKCSPNISHLFLALDITAGDATTGLCDGLPLINPTCVILRHKCYTYLNNKMMRNLTSTLGDCFSRWDNLQVIDLPRALLSPDPRFRTIFDSLKKSITLHTVVIPEADYADASQVALRLKETGLRNIKVKNPIRNKWEVKYGFFDHFAEDPTVTAMLQYTVVEEKLPPSRAKEKTVQPTNIQPSVAPSPNSSFIPMDSASVAVRESVWKRVLYFAMFILEQEADIYRKDLPQRLPLLLVSKTFNKLALPHYYSFVSLKSARTIPKFLHILVNHPTVGPQVRVIFGSLGRPQAPDPMATILSLTSRLQQFHHRSYVTRYESGLEFRSRSIEEPSILSWDAFAALAKSSGSTLREFSQQVEHGYELWPTQVFNRFTQLTSLDWKSPIEFDSIQLSSLQRLTLSENISDATKLLHSCGSTLAELTLVFEAVKNLDINLFVLCPNLTFVVMCFKISSNILPHVTDFVSESIAHHHLTRFKFKFPENYWSSNRNRRHTSCWDDIFEALPTHFPNLREIQLTGFAWPKTEREIAKSFWVKLAERFLESGVTMMDADGKKWRGRLESKRSLRVNRT</sequence>
<dbReference type="AlphaFoldDB" id="A0A8H7DC74"/>
<dbReference type="InterPro" id="IPR032675">
    <property type="entry name" value="LRR_dom_sf"/>
</dbReference>